<proteinExistence type="predicted"/>
<protein>
    <submittedName>
        <fullName evidence="1">Uncharacterized protein</fullName>
    </submittedName>
</protein>
<comment type="caution">
    <text evidence="1">The sequence shown here is derived from an EMBL/GenBank/DDBJ whole genome shotgun (WGS) entry which is preliminary data.</text>
</comment>
<sequence length="108" mass="11862">MDSLLRFLIVGSETGAGARAIWLHKASLRGELRGGNVARSLAGCQRLPKLVVRKAPWAGASGFRFDTYQDACLLLRILKSVINQMLVVYAVNLPCQAPMVCVNNRCQF</sequence>
<accession>A0A930BXJ1</accession>
<evidence type="ECO:0000313" key="2">
    <source>
        <dbReference type="Proteomes" id="UP000718593"/>
    </source>
</evidence>
<dbReference type="AlphaFoldDB" id="A0A930BXJ1"/>
<reference evidence="1" key="1">
    <citation type="submission" date="2020-04" db="EMBL/GenBank/DDBJ databases">
        <title>Deep metagenomics examines the oral microbiome during advanced dental caries in children, revealing novel taxa and co-occurrences with host molecules.</title>
        <authorList>
            <person name="Baker J.L."/>
            <person name="Morton J.T."/>
            <person name="Dinis M."/>
            <person name="Alvarez R."/>
            <person name="Tran N.C."/>
            <person name="Knight R."/>
            <person name="Edlund A."/>
        </authorList>
    </citation>
    <scope>NUCLEOTIDE SEQUENCE</scope>
    <source>
        <strain evidence="1">JCVI_32_bin.24</strain>
    </source>
</reference>
<evidence type="ECO:0000313" key="1">
    <source>
        <dbReference type="EMBL" id="MBF1165808.1"/>
    </source>
</evidence>
<name>A0A930BXJ1_9RHOO</name>
<dbReference type="EMBL" id="JABZMI010000282">
    <property type="protein sequence ID" value="MBF1165808.1"/>
    <property type="molecule type" value="Genomic_DNA"/>
</dbReference>
<dbReference type="Proteomes" id="UP000718593">
    <property type="component" value="Unassembled WGS sequence"/>
</dbReference>
<gene>
    <name evidence="1" type="ORF">HXL68_12315</name>
</gene>
<organism evidence="1 2">
    <name type="scientific">Dechloromonas agitata</name>
    <dbReference type="NCBI Taxonomy" id="73030"/>
    <lineage>
        <taxon>Bacteria</taxon>
        <taxon>Pseudomonadati</taxon>
        <taxon>Pseudomonadota</taxon>
        <taxon>Betaproteobacteria</taxon>
        <taxon>Rhodocyclales</taxon>
        <taxon>Azonexaceae</taxon>
        <taxon>Dechloromonas</taxon>
    </lineage>
</organism>